<accession>A0A504YR21</accession>
<proteinExistence type="predicted"/>
<dbReference type="Gene3D" id="3.40.50.300">
    <property type="entry name" value="P-loop containing nucleotide triphosphate hydrolases"/>
    <property type="match status" value="1"/>
</dbReference>
<dbReference type="GO" id="GO:0005525">
    <property type="term" value="F:GTP binding"/>
    <property type="evidence" value="ECO:0007669"/>
    <property type="project" value="InterPro"/>
</dbReference>
<dbReference type="Pfam" id="PF00735">
    <property type="entry name" value="Septin"/>
    <property type="match status" value="1"/>
</dbReference>
<evidence type="ECO:0000256" key="1">
    <source>
        <dbReference type="SAM" id="MobiDB-lite"/>
    </source>
</evidence>
<evidence type="ECO:0000259" key="2">
    <source>
        <dbReference type="PROSITE" id="PS51719"/>
    </source>
</evidence>
<evidence type="ECO:0000313" key="4">
    <source>
        <dbReference type="Proteomes" id="UP000316759"/>
    </source>
</evidence>
<dbReference type="AlphaFoldDB" id="A0A504YR21"/>
<feature type="domain" description="Septin-type G" evidence="2">
    <location>
        <begin position="1"/>
        <end position="77"/>
    </location>
</feature>
<dbReference type="InterPro" id="IPR030379">
    <property type="entry name" value="G_SEPTIN_dom"/>
</dbReference>
<dbReference type="PROSITE" id="PS51719">
    <property type="entry name" value="G_SEPTIN"/>
    <property type="match status" value="1"/>
</dbReference>
<dbReference type="Proteomes" id="UP000316759">
    <property type="component" value="Unassembled WGS sequence"/>
</dbReference>
<dbReference type="InterPro" id="IPR027417">
    <property type="entry name" value="P-loop_NTPase"/>
</dbReference>
<protein>
    <submittedName>
        <fullName evidence="3">Septin-5</fullName>
    </submittedName>
</protein>
<keyword evidence="4" id="KW-1185">Reference proteome</keyword>
<organism evidence="3 4">
    <name type="scientific">Fasciola gigantica</name>
    <name type="common">Giant liver fluke</name>
    <dbReference type="NCBI Taxonomy" id="46835"/>
    <lineage>
        <taxon>Eukaryota</taxon>
        <taxon>Metazoa</taxon>
        <taxon>Spiralia</taxon>
        <taxon>Lophotrochozoa</taxon>
        <taxon>Platyhelminthes</taxon>
        <taxon>Trematoda</taxon>
        <taxon>Digenea</taxon>
        <taxon>Plagiorchiida</taxon>
        <taxon>Echinostomata</taxon>
        <taxon>Echinostomatoidea</taxon>
        <taxon>Fasciolidae</taxon>
        <taxon>Fasciola</taxon>
    </lineage>
</organism>
<sequence length="134" mass="15485">MKGVLPFTVIGSNYFIEEDGHRLRGRQHPLGLVEVENTKHCDFARMKWFLLKTHLQDLKDMASDVLFENYLAKYITEGMPKRLTDRREGGGLRSDRENGPRFEAIVDHDSLLKQKEEERDARKIKTPAGATNNE</sequence>
<comment type="caution">
    <text evidence="3">The sequence shown here is derived from an EMBL/GenBank/DDBJ whole genome shotgun (WGS) entry which is preliminary data.</text>
</comment>
<dbReference type="EMBL" id="SUNJ01006492">
    <property type="protein sequence ID" value="TPP62741.1"/>
    <property type="molecule type" value="Genomic_DNA"/>
</dbReference>
<feature type="region of interest" description="Disordered" evidence="1">
    <location>
        <begin position="115"/>
        <end position="134"/>
    </location>
</feature>
<gene>
    <name evidence="3" type="ORF">FGIG_03513</name>
</gene>
<dbReference type="PANTHER" id="PTHR18884">
    <property type="entry name" value="SEPTIN"/>
    <property type="match status" value="1"/>
</dbReference>
<reference evidence="3 4" key="1">
    <citation type="submission" date="2019-04" db="EMBL/GenBank/DDBJ databases">
        <title>Annotation for the trematode Fasciola gigantica.</title>
        <authorList>
            <person name="Choi Y.-J."/>
        </authorList>
    </citation>
    <scope>NUCLEOTIDE SEQUENCE [LARGE SCALE GENOMIC DNA]</scope>
    <source>
        <strain evidence="3">Uganda_cow_1</strain>
    </source>
</reference>
<dbReference type="OrthoDB" id="416553at2759"/>
<dbReference type="STRING" id="46835.A0A504YR21"/>
<evidence type="ECO:0000313" key="3">
    <source>
        <dbReference type="EMBL" id="TPP62741.1"/>
    </source>
</evidence>
<name>A0A504YR21_FASGI</name>